<dbReference type="PANTHER" id="PTHR47354">
    <property type="entry name" value="NADH OXIDOREDUCTASE HCR"/>
    <property type="match status" value="1"/>
</dbReference>
<dbReference type="InterPro" id="IPR001709">
    <property type="entry name" value="Flavoprot_Pyr_Nucl_cyt_Rdtase"/>
</dbReference>
<comment type="catalytic activity">
    <reaction evidence="9">
        <text>2 nitric oxide + NADH + 2 O2 = 2 nitrate + NAD(+) + H(+)</text>
        <dbReference type="Rhea" id="RHEA:19469"/>
        <dbReference type="ChEBI" id="CHEBI:15378"/>
        <dbReference type="ChEBI" id="CHEBI:15379"/>
        <dbReference type="ChEBI" id="CHEBI:16480"/>
        <dbReference type="ChEBI" id="CHEBI:17632"/>
        <dbReference type="ChEBI" id="CHEBI:57540"/>
        <dbReference type="ChEBI" id="CHEBI:57945"/>
        <dbReference type="EC" id="1.14.12.17"/>
    </reaction>
</comment>
<keyword evidence="7" id="KW-0411">Iron-sulfur</keyword>
<evidence type="ECO:0000256" key="8">
    <source>
        <dbReference type="ARBA" id="ARBA00023027"/>
    </source>
</evidence>
<comment type="similarity">
    <text evidence="11">Belongs to the globin family.</text>
</comment>
<dbReference type="PRINTS" id="PR00371">
    <property type="entry name" value="FPNCR"/>
</dbReference>
<evidence type="ECO:0000256" key="2">
    <source>
        <dbReference type="ARBA" id="ARBA00001974"/>
    </source>
</evidence>
<dbReference type="SUPFAM" id="SSF52343">
    <property type="entry name" value="Ferredoxin reductase-like, C-terminal NADP-linked domain"/>
    <property type="match status" value="1"/>
</dbReference>
<dbReference type="InterPro" id="IPR009050">
    <property type="entry name" value="Globin-like_sf"/>
</dbReference>
<dbReference type="Gene3D" id="3.40.50.80">
    <property type="entry name" value="Nucleotide-binding domain of ferredoxin-NADP reductase (FNR) module"/>
    <property type="match status" value="1"/>
</dbReference>
<keyword evidence="15" id="KW-1185">Reference proteome</keyword>
<keyword evidence="11" id="KW-0349">Heme</keyword>
<dbReference type="Proteomes" id="UP001143463">
    <property type="component" value="Unassembled WGS sequence"/>
</dbReference>
<dbReference type="Gene3D" id="2.40.30.10">
    <property type="entry name" value="Translation factors"/>
    <property type="match status" value="1"/>
</dbReference>
<protein>
    <recommendedName>
        <fullName evidence="4">nitric oxide dioxygenase</fullName>
        <ecNumber evidence="4">1.14.12.17</ecNumber>
    </recommendedName>
</protein>
<organism evidence="14 15">
    <name type="scientific">Pseudonocardia halophobica</name>
    <dbReference type="NCBI Taxonomy" id="29401"/>
    <lineage>
        <taxon>Bacteria</taxon>
        <taxon>Bacillati</taxon>
        <taxon>Actinomycetota</taxon>
        <taxon>Actinomycetes</taxon>
        <taxon>Pseudonocardiales</taxon>
        <taxon>Pseudonocardiaceae</taxon>
        <taxon>Pseudonocardia</taxon>
    </lineage>
</organism>
<feature type="domain" description="Globin" evidence="12">
    <location>
        <begin position="1"/>
        <end position="144"/>
    </location>
</feature>
<dbReference type="PANTHER" id="PTHR47354:SF5">
    <property type="entry name" value="PROTEIN RFBI"/>
    <property type="match status" value="1"/>
</dbReference>
<name>A0A9W6L8W4_9PSEU</name>
<evidence type="ECO:0000256" key="7">
    <source>
        <dbReference type="ARBA" id="ARBA00023014"/>
    </source>
</evidence>
<dbReference type="Pfam" id="PF00970">
    <property type="entry name" value="FAD_binding_6"/>
    <property type="match status" value="1"/>
</dbReference>
<dbReference type="InterPro" id="IPR012292">
    <property type="entry name" value="Globin/Proto"/>
</dbReference>
<comment type="catalytic activity">
    <reaction evidence="10">
        <text>2 nitric oxide + NADPH + 2 O2 = 2 nitrate + NADP(+) + H(+)</text>
        <dbReference type="Rhea" id="RHEA:19465"/>
        <dbReference type="ChEBI" id="CHEBI:15378"/>
        <dbReference type="ChEBI" id="CHEBI:15379"/>
        <dbReference type="ChEBI" id="CHEBI:16480"/>
        <dbReference type="ChEBI" id="CHEBI:17632"/>
        <dbReference type="ChEBI" id="CHEBI:57783"/>
        <dbReference type="ChEBI" id="CHEBI:58349"/>
        <dbReference type="EC" id="1.14.12.17"/>
    </reaction>
</comment>
<evidence type="ECO:0000259" key="13">
    <source>
        <dbReference type="PROSITE" id="PS51384"/>
    </source>
</evidence>
<comment type="similarity">
    <text evidence="3">In the C-terminal section; belongs to the flavoprotein pyridine nucleotide cytochrome reductase family.</text>
</comment>
<dbReference type="InterPro" id="IPR050415">
    <property type="entry name" value="MRET"/>
</dbReference>
<comment type="cofactor">
    <cofactor evidence="1">
        <name>heme b</name>
        <dbReference type="ChEBI" id="CHEBI:60344"/>
    </cofactor>
</comment>
<dbReference type="PRINTS" id="PR00410">
    <property type="entry name" value="PHEHYDRXLASE"/>
</dbReference>
<dbReference type="InterPro" id="IPR008333">
    <property type="entry name" value="Cbr1-like_FAD-bd_dom"/>
</dbReference>
<evidence type="ECO:0000256" key="11">
    <source>
        <dbReference type="RuleBase" id="RU000356"/>
    </source>
</evidence>
<evidence type="ECO:0000256" key="4">
    <source>
        <dbReference type="ARBA" id="ARBA00012229"/>
    </source>
</evidence>
<keyword evidence="5" id="KW-0001">2Fe-2S</keyword>
<evidence type="ECO:0000256" key="3">
    <source>
        <dbReference type="ARBA" id="ARBA00006401"/>
    </source>
</evidence>
<dbReference type="AlphaFoldDB" id="A0A9W6L8W4"/>
<evidence type="ECO:0000313" key="14">
    <source>
        <dbReference type="EMBL" id="GLL15108.1"/>
    </source>
</evidence>
<proteinExistence type="inferred from homology"/>
<dbReference type="SUPFAM" id="SSF63380">
    <property type="entry name" value="Riboflavin synthase domain-like"/>
    <property type="match status" value="1"/>
</dbReference>
<keyword evidence="11" id="KW-0479">Metal-binding</keyword>
<accession>A0A9W6L8W4</accession>
<dbReference type="Pfam" id="PF00175">
    <property type="entry name" value="NAD_binding_1"/>
    <property type="match status" value="1"/>
</dbReference>
<keyword evidence="11" id="KW-0408">Iron</keyword>
<keyword evidence="11" id="KW-0813">Transport</keyword>
<dbReference type="GO" id="GO:0008941">
    <property type="term" value="F:nitric oxide dioxygenase NAD(P)H activity"/>
    <property type="evidence" value="ECO:0007669"/>
    <property type="project" value="UniProtKB-EC"/>
</dbReference>
<evidence type="ECO:0000313" key="15">
    <source>
        <dbReference type="Proteomes" id="UP001143463"/>
    </source>
</evidence>
<dbReference type="GO" id="GO:0020037">
    <property type="term" value="F:heme binding"/>
    <property type="evidence" value="ECO:0007669"/>
    <property type="project" value="InterPro"/>
</dbReference>
<evidence type="ECO:0000256" key="10">
    <source>
        <dbReference type="ARBA" id="ARBA00049433"/>
    </source>
</evidence>
<dbReference type="InterPro" id="IPR017938">
    <property type="entry name" value="Riboflavin_synthase-like_b-brl"/>
</dbReference>
<keyword evidence="6" id="KW-0521">NADP</keyword>
<comment type="caution">
    <text evidence="14">The sequence shown here is derived from an EMBL/GenBank/DDBJ whole genome shotgun (WGS) entry which is preliminary data.</text>
</comment>
<reference evidence="14" key="2">
    <citation type="submission" date="2023-01" db="EMBL/GenBank/DDBJ databases">
        <authorList>
            <person name="Sun Q."/>
            <person name="Evtushenko L."/>
        </authorList>
    </citation>
    <scope>NUCLEOTIDE SEQUENCE</scope>
    <source>
        <strain evidence="14">VKM Ac-1069</strain>
    </source>
</reference>
<gene>
    <name evidence="14" type="ORF">GCM10017577_62570</name>
</gene>
<evidence type="ECO:0000256" key="1">
    <source>
        <dbReference type="ARBA" id="ARBA00001970"/>
    </source>
</evidence>
<dbReference type="InterPro" id="IPR001433">
    <property type="entry name" value="OxRdtase_FAD/NAD-bd"/>
</dbReference>
<dbReference type="PROSITE" id="PS51384">
    <property type="entry name" value="FAD_FR"/>
    <property type="match status" value="1"/>
</dbReference>
<dbReference type="RefSeq" id="WP_037051741.1">
    <property type="nucleotide sequence ID" value="NZ_BAAAUZ010000056.1"/>
</dbReference>
<dbReference type="GO" id="GO:0051537">
    <property type="term" value="F:2 iron, 2 sulfur cluster binding"/>
    <property type="evidence" value="ECO:0007669"/>
    <property type="project" value="UniProtKB-KW"/>
</dbReference>
<dbReference type="Gene3D" id="1.10.490.10">
    <property type="entry name" value="Globins"/>
    <property type="match status" value="1"/>
</dbReference>
<dbReference type="Pfam" id="PF00042">
    <property type="entry name" value="Globin"/>
    <property type="match status" value="1"/>
</dbReference>
<dbReference type="GO" id="GO:0019825">
    <property type="term" value="F:oxygen binding"/>
    <property type="evidence" value="ECO:0007669"/>
    <property type="project" value="InterPro"/>
</dbReference>
<evidence type="ECO:0000256" key="9">
    <source>
        <dbReference type="ARBA" id="ARBA00048649"/>
    </source>
</evidence>
<evidence type="ECO:0000259" key="12">
    <source>
        <dbReference type="PROSITE" id="PS01033"/>
    </source>
</evidence>
<dbReference type="CDD" id="cd19753">
    <property type="entry name" value="Mb-like_oxidoreductase"/>
    <property type="match status" value="1"/>
</dbReference>
<keyword evidence="11" id="KW-0561">Oxygen transport</keyword>
<keyword evidence="8" id="KW-0520">NAD</keyword>
<evidence type="ECO:0000256" key="6">
    <source>
        <dbReference type="ARBA" id="ARBA00022857"/>
    </source>
</evidence>
<dbReference type="PROSITE" id="PS01033">
    <property type="entry name" value="GLOBIN"/>
    <property type="match status" value="1"/>
</dbReference>
<dbReference type="InterPro" id="IPR039261">
    <property type="entry name" value="FNR_nucleotide-bd"/>
</dbReference>
<comment type="cofactor">
    <cofactor evidence="2">
        <name>FAD</name>
        <dbReference type="ChEBI" id="CHEBI:57692"/>
    </cofactor>
</comment>
<dbReference type="EC" id="1.14.12.17" evidence="4"/>
<sequence>MTTESRALPGSLAPYLERARRSAGEFELDVDDFVPRFYRTLFGYAPGLRGLFPLSMTTQYARFGRALVHLIDGLDDPASLVPFLAQLGRDHRKFDVRDEHYTVVGQAFLAALAETAGEAWTPEVAEAWEYTFAFLAGTMQKAARAEAGPAWWSGVVVEHQRVDRDTAILRVQVEGQDGPVPYRAGQYVGVETPQHPRLWRYLSPANAPDPAGVLEFHVKALGYGSVSRGIVASARPGDRWRIGPAMGALDRAVRPGRELLMIAGGTGITPIRALLEQLEREGGRPERVVVFYGARSWDALYALDELRRMTYRNVWLDVVPVVEEQPPYPGPLVGRLAEVVTGFGSWGDCEIVVSGSPAMLTATVRALRVAGAAPEQIHYDPFVAD</sequence>
<dbReference type="GO" id="GO:0005344">
    <property type="term" value="F:oxygen carrier activity"/>
    <property type="evidence" value="ECO:0007669"/>
    <property type="project" value="UniProtKB-KW"/>
</dbReference>
<dbReference type="EMBL" id="BSFQ01000041">
    <property type="protein sequence ID" value="GLL15108.1"/>
    <property type="molecule type" value="Genomic_DNA"/>
</dbReference>
<dbReference type="InterPro" id="IPR017927">
    <property type="entry name" value="FAD-bd_FR_type"/>
</dbReference>
<dbReference type="InterPro" id="IPR000971">
    <property type="entry name" value="Globin"/>
</dbReference>
<dbReference type="SUPFAM" id="SSF46458">
    <property type="entry name" value="Globin-like"/>
    <property type="match status" value="1"/>
</dbReference>
<feature type="domain" description="FAD-binding FR-type" evidence="13">
    <location>
        <begin position="149"/>
        <end position="255"/>
    </location>
</feature>
<evidence type="ECO:0000256" key="5">
    <source>
        <dbReference type="ARBA" id="ARBA00022714"/>
    </source>
</evidence>
<dbReference type="CDD" id="cd06187">
    <property type="entry name" value="O2ase_reductase_like"/>
    <property type="match status" value="1"/>
</dbReference>
<reference evidence="14" key="1">
    <citation type="journal article" date="2014" name="Int. J. Syst. Evol. Microbiol.">
        <title>Complete genome sequence of Corynebacterium casei LMG S-19264T (=DSM 44701T), isolated from a smear-ripened cheese.</title>
        <authorList>
            <consortium name="US DOE Joint Genome Institute (JGI-PGF)"/>
            <person name="Walter F."/>
            <person name="Albersmeier A."/>
            <person name="Kalinowski J."/>
            <person name="Ruckert C."/>
        </authorList>
    </citation>
    <scope>NUCLEOTIDE SEQUENCE</scope>
    <source>
        <strain evidence="14">VKM Ac-1069</strain>
    </source>
</reference>